<dbReference type="EMBL" id="CP106793">
    <property type="protein sequence ID" value="UXY17672.1"/>
    <property type="molecule type" value="Genomic_DNA"/>
</dbReference>
<organism evidence="1 2">
    <name type="scientific">Streptomyces cynarae</name>
    <dbReference type="NCBI Taxonomy" id="2981134"/>
    <lineage>
        <taxon>Bacteria</taxon>
        <taxon>Bacillati</taxon>
        <taxon>Actinomycetota</taxon>
        <taxon>Actinomycetes</taxon>
        <taxon>Kitasatosporales</taxon>
        <taxon>Streptomycetaceae</taxon>
        <taxon>Streptomyces</taxon>
    </lineage>
</organism>
<protein>
    <submittedName>
        <fullName evidence="1">DUF6510 family protein</fullName>
    </submittedName>
</protein>
<dbReference type="Pfam" id="PF20120">
    <property type="entry name" value="DUF6510"/>
    <property type="match status" value="1"/>
</dbReference>
<proteinExistence type="predicted"/>
<dbReference type="InterPro" id="IPR045423">
    <property type="entry name" value="DUF6510"/>
</dbReference>
<dbReference type="RefSeq" id="WP_263227693.1">
    <property type="nucleotide sequence ID" value="NZ_CP106793.1"/>
</dbReference>
<dbReference type="Proteomes" id="UP001061298">
    <property type="component" value="Chromosome"/>
</dbReference>
<evidence type="ECO:0000313" key="1">
    <source>
        <dbReference type="EMBL" id="UXY17672.1"/>
    </source>
</evidence>
<evidence type="ECO:0000313" key="2">
    <source>
        <dbReference type="Proteomes" id="UP001061298"/>
    </source>
</evidence>
<name>A0ABY6DUI6_9ACTN</name>
<accession>A0ABY6DUI6</accession>
<reference evidence="1" key="1">
    <citation type="submission" date="2022-10" db="EMBL/GenBank/DDBJ databases">
        <authorList>
            <person name="Mo P."/>
        </authorList>
    </citation>
    <scope>NUCLEOTIDE SEQUENCE</scope>
    <source>
        <strain evidence="1">HUAS 13-4</strain>
    </source>
</reference>
<sequence length="104" mass="10631">MTAGTPADTAGIPPDAEGGYIDGNALAGPLAELFAVDLTAATSQCAHCSNTGPVARLHVYRQAPGLVARCQQCGQVMLRLVRAPETVWLDTSGITVLSIPVGAD</sequence>
<keyword evidence="2" id="KW-1185">Reference proteome</keyword>
<gene>
    <name evidence="1" type="ORF">N8I84_02075</name>
</gene>